<evidence type="ECO:0000313" key="1">
    <source>
        <dbReference type="EMBL" id="HJC87804.1"/>
    </source>
</evidence>
<comment type="caution">
    <text evidence="1">The sequence shown here is derived from an EMBL/GenBank/DDBJ whole genome shotgun (WGS) entry which is preliminary data.</text>
</comment>
<dbReference type="InterPro" id="IPR025455">
    <property type="entry name" value="DUF4276"/>
</dbReference>
<dbReference type="Pfam" id="PF14103">
    <property type="entry name" value="DUF4276"/>
    <property type="match status" value="1"/>
</dbReference>
<evidence type="ECO:0000313" key="2">
    <source>
        <dbReference type="Proteomes" id="UP000823922"/>
    </source>
</evidence>
<protein>
    <submittedName>
        <fullName evidence="1">DUF4276 family protein</fullName>
    </submittedName>
</protein>
<accession>A0A9D2QHX1</accession>
<dbReference type="Proteomes" id="UP000823922">
    <property type="component" value="Unassembled WGS sequence"/>
</dbReference>
<name>A0A9D2QHX1_9FIRM</name>
<gene>
    <name evidence="1" type="ORF">H9926_07310</name>
</gene>
<sequence length="183" mass="20754">MTLVFLLEEASMKTVLDIILPQILPESVEFKTIPHSGKSDLEASIPHKLKAWRQPDTKFIIVRDQDSGDCVQIKEALKRLAEPYGRPVLIRIACRELESWYLGDLKAVSQAYGVDVSGLSRKSKFRNPDAIGNPKEEIRKLFPRHQQLDGARKIAVHMDIENNLSTSFNYFISGVRKFVSSSE</sequence>
<organism evidence="1 2">
    <name type="scientific">Candidatus Eisenbergiella intestinigallinarum</name>
    <dbReference type="NCBI Taxonomy" id="2838549"/>
    <lineage>
        <taxon>Bacteria</taxon>
        <taxon>Bacillati</taxon>
        <taxon>Bacillota</taxon>
        <taxon>Clostridia</taxon>
        <taxon>Lachnospirales</taxon>
        <taxon>Lachnospiraceae</taxon>
        <taxon>Eisenbergiella</taxon>
    </lineage>
</organism>
<reference evidence="1" key="2">
    <citation type="submission" date="2021-04" db="EMBL/GenBank/DDBJ databases">
        <authorList>
            <person name="Gilroy R."/>
        </authorList>
    </citation>
    <scope>NUCLEOTIDE SEQUENCE</scope>
    <source>
        <strain evidence="1">ChiBcec1-1630</strain>
    </source>
</reference>
<dbReference type="AlphaFoldDB" id="A0A9D2QHX1"/>
<proteinExistence type="predicted"/>
<dbReference type="EMBL" id="DWVS01000186">
    <property type="protein sequence ID" value="HJC87804.1"/>
    <property type="molecule type" value="Genomic_DNA"/>
</dbReference>
<reference evidence="1" key="1">
    <citation type="journal article" date="2021" name="PeerJ">
        <title>Extensive microbial diversity within the chicken gut microbiome revealed by metagenomics and culture.</title>
        <authorList>
            <person name="Gilroy R."/>
            <person name="Ravi A."/>
            <person name="Getino M."/>
            <person name="Pursley I."/>
            <person name="Horton D.L."/>
            <person name="Alikhan N.F."/>
            <person name="Baker D."/>
            <person name="Gharbi K."/>
            <person name="Hall N."/>
            <person name="Watson M."/>
            <person name="Adriaenssens E.M."/>
            <person name="Foster-Nyarko E."/>
            <person name="Jarju S."/>
            <person name="Secka A."/>
            <person name="Antonio M."/>
            <person name="Oren A."/>
            <person name="Chaudhuri R.R."/>
            <person name="La Ragione R."/>
            <person name="Hildebrand F."/>
            <person name="Pallen M.J."/>
        </authorList>
    </citation>
    <scope>NUCLEOTIDE SEQUENCE</scope>
    <source>
        <strain evidence="1">ChiBcec1-1630</strain>
    </source>
</reference>